<proteinExistence type="predicted"/>
<dbReference type="Proteomes" id="UP000426857">
    <property type="component" value="Chromosome"/>
</dbReference>
<protein>
    <submittedName>
        <fullName evidence="1">Uncharacterized protein</fullName>
    </submittedName>
</protein>
<dbReference type="KEGG" id="cxe:FOB82_03065"/>
<dbReference type="AlphaFoldDB" id="A0A6B8TB37"/>
<sequence>MTAPTPSPRGILFVAGLGADDADRLLMQLPIIGYRDVPAIARVIARAHAAGRASGMDLIHLRMATDIRGSAVAGPLEALHPGAPVAELRAALDEVERLRLAEWGVAPR</sequence>
<organism evidence="1 2">
    <name type="scientific">Corynebacterium xerosis</name>
    <dbReference type="NCBI Taxonomy" id="1725"/>
    <lineage>
        <taxon>Bacteria</taxon>
        <taxon>Bacillati</taxon>
        <taxon>Actinomycetota</taxon>
        <taxon>Actinomycetes</taxon>
        <taxon>Mycobacteriales</taxon>
        <taxon>Corynebacteriaceae</taxon>
        <taxon>Corynebacterium</taxon>
    </lineage>
</organism>
<evidence type="ECO:0000313" key="2">
    <source>
        <dbReference type="Proteomes" id="UP000426857"/>
    </source>
</evidence>
<dbReference type="EMBL" id="CP046322">
    <property type="protein sequence ID" value="QGS34077.1"/>
    <property type="molecule type" value="Genomic_DNA"/>
</dbReference>
<evidence type="ECO:0000313" key="1">
    <source>
        <dbReference type="EMBL" id="QGS34077.1"/>
    </source>
</evidence>
<dbReference type="RefSeq" id="WP_048744626.1">
    <property type="nucleotide sequence ID" value="NZ_CP046322.1"/>
</dbReference>
<gene>
    <name evidence="1" type="ORF">FOB82_03065</name>
</gene>
<name>A0A6B8TB37_9CORY</name>
<accession>A0A6B8TB37</accession>
<reference evidence="1 2" key="1">
    <citation type="submission" date="2019-11" db="EMBL/GenBank/DDBJ databases">
        <title>FDA dAtabase for Regulatory Grade micrObial Sequences (FDA-ARGOS): Supporting development and validation of Infectious Disease Dx tests.</title>
        <authorList>
            <person name="Kerrigan L."/>
            <person name="Long C."/>
            <person name="Tallon L."/>
            <person name="Sadzewicz L."/>
            <person name="Vavikolanu K."/>
            <person name="Mehta A."/>
            <person name="Aluvathingal J."/>
            <person name="Nadendla S."/>
            <person name="Yan Y."/>
            <person name="Sichtig H."/>
        </authorList>
    </citation>
    <scope>NUCLEOTIDE SEQUENCE [LARGE SCALE GENOMIC DNA]</scope>
    <source>
        <strain evidence="1 2">FDAARGOS_674</strain>
    </source>
</reference>